<dbReference type="RefSeq" id="WP_039105636.1">
    <property type="nucleotide sequence ID" value="NZ_CAKMAP010000003.1"/>
</dbReference>
<dbReference type="EMBL" id="JAERKF010000002">
    <property type="protein sequence ID" value="MBS1009664.1"/>
    <property type="molecule type" value="Genomic_DNA"/>
</dbReference>
<dbReference type="Proteomes" id="UP000676478">
    <property type="component" value="Unassembled WGS sequence"/>
</dbReference>
<evidence type="ECO:0000313" key="2">
    <source>
        <dbReference type="Proteomes" id="UP000676478"/>
    </source>
</evidence>
<sequence length="269" mass="30763">MNFFKMAALAVLVMTLGGLTYSTKAQAKSYMISGHEVHDYILNDFQYYKVKRATSLRFLYSNNTTKERTVPKGTIIIGHKYKGSSVEKPSISIYLSQLDYNFLNKERPKHLELLSISGTISSSRPQDYQRIARPTYLPALSLGDFKQVKFRTDLTSDIKIYSQLRITSNGFAEFSRFKNPGAINGSQRPQFRQKVQKSTNKGNTRQLYFAREIPGLGMKKIKQTGKLKYRLTIVNQHQPFEYNGGSEDPNQLFYSRYTVGGKKFVTQIG</sequence>
<comment type="caution">
    <text evidence="1">The sequence shown here is derived from an EMBL/GenBank/DDBJ whole genome shotgun (WGS) entry which is preliminary data.</text>
</comment>
<dbReference type="AlphaFoldDB" id="A0A0C1PTZ7"/>
<evidence type="ECO:0000313" key="1">
    <source>
        <dbReference type="EMBL" id="MBS1009664.1"/>
    </source>
</evidence>
<organism evidence="1 2">
    <name type="scientific">Levilactobacillus brevis</name>
    <name type="common">Lactobacillus brevis</name>
    <dbReference type="NCBI Taxonomy" id="1580"/>
    <lineage>
        <taxon>Bacteria</taxon>
        <taxon>Bacillati</taxon>
        <taxon>Bacillota</taxon>
        <taxon>Bacilli</taxon>
        <taxon>Lactobacillales</taxon>
        <taxon>Lactobacillaceae</taxon>
        <taxon>Levilactobacillus</taxon>
    </lineage>
</organism>
<dbReference type="OrthoDB" id="2300155at2"/>
<name>A0A0C1PTZ7_LEVBR</name>
<protein>
    <submittedName>
        <fullName evidence="1">Uncharacterized protein</fullName>
    </submittedName>
</protein>
<proteinExistence type="predicted"/>
<reference evidence="1" key="1">
    <citation type="submission" date="2020-12" db="EMBL/GenBank/DDBJ databases">
        <authorList>
            <person name="Mcmullen J.G."/>
        </authorList>
    </citation>
    <scope>NUCLEOTIDE SEQUENCE</scope>
    <source>
        <strain evidence="1">Dm-2019-70</strain>
    </source>
</reference>
<accession>A0A0C1PTZ7</accession>
<gene>
    <name evidence="1" type="ORF">JK167_02295</name>
</gene>
<reference evidence="1" key="2">
    <citation type="submission" date="2022-09" db="EMBL/GenBank/DDBJ databases">
        <title>Genome-inferred correspondence between phylogeny and metabolic traits in the wild Drosophila gut microbiome.</title>
        <authorList>
            <person name="Bueno E."/>
            <person name="Blow F."/>
            <person name="Douglas A.E."/>
        </authorList>
    </citation>
    <scope>NUCLEOTIDE SEQUENCE</scope>
    <source>
        <strain evidence="1">Dm-2019-70</strain>
    </source>
</reference>